<dbReference type="OMA" id="DVVLHYQ"/>
<sequence>MDDVVLHYQPGSAVRLSCLLEQTEKLLEPFTCRPPPVFSPWFPTVAAEHRLPIRPAKPAPQITSAGVTLTTTTATENKLQTGNPIISAETQPEQTEEPLCITETPNHLLPVRSAPAVSHREHPGTEGDGSPVRRSWSVFTQKGVLLQKSLSKHFHRLVSVHRLHLRQRAKWVITQQNCRDVEKVWRSLSRSVRSSGFPPCNANIRREQAEIWVFCDVLYSEQVGRLLKDELQLSGRIHLSVHKLGTIFSM</sequence>
<dbReference type="CTD" id="112441434"/>
<accession>A0A3Q2CPL7</accession>
<name>A0A3Q2CPL7_CYPVA</name>
<dbReference type="GO" id="GO:2000042">
    <property type="term" value="P:negative regulation of double-strand break repair via homologous recombination"/>
    <property type="evidence" value="ECO:0007669"/>
    <property type="project" value="TreeGrafter"/>
</dbReference>
<dbReference type="KEGG" id="cvg:107097796"/>
<dbReference type="RefSeq" id="XP_015250578.1">
    <property type="nucleotide sequence ID" value="XM_015395092.1"/>
</dbReference>
<dbReference type="PANTHER" id="PTHR41404">
    <property type="entry name" value="SHIELDIN COMPLEX SUBUNIT 3"/>
    <property type="match status" value="1"/>
</dbReference>
<evidence type="ECO:0000313" key="1">
    <source>
        <dbReference type="Ensembl" id="ENSCVAP00000007486.1"/>
    </source>
</evidence>
<reference evidence="1" key="2">
    <citation type="submission" date="2025-09" db="UniProtKB">
        <authorList>
            <consortium name="Ensembl"/>
        </authorList>
    </citation>
    <scope>IDENTIFICATION</scope>
</reference>
<dbReference type="STRING" id="28743.ENSCVAP00000007486"/>
<dbReference type="GO" id="GO:0045830">
    <property type="term" value="P:positive regulation of isotype switching"/>
    <property type="evidence" value="ECO:0007669"/>
    <property type="project" value="TreeGrafter"/>
</dbReference>
<organism evidence="1 2">
    <name type="scientific">Cyprinodon variegatus</name>
    <name type="common">Sheepshead minnow</name>
    <dbReference type="NCBI Taxonomy" id="28743"/>
    <lineage>
        <taxon>Eukaryota</taxon>
        <taxon>Metazoa</taxon>
        <taxon>Chordata</taxon>
        <taxon>Craniata</taxon>
        <taxon>Vertebrata</taxon>
        <taxon>Euteleostomi</taxon>
        <taxon>Actinopterygii</taxon>
        <taxon>Neopterygii</taxon>
        <taxon>Teleostei</taxon>
        <taxon>Neoteleostei</taxon>
        <taxon>Acanthomorphata</taxon>
        <taxon>Ovalentaria</taxon>
        <taxon>Atherinomorphae</taxon>
        <taxon>Cyprinodontiformes</taxon>
        <taxon>Cyprinodontidae</taxon>
        <taxon>Cyprinodon</taxon>
    </lineage>
</organism>
<dbReference type="GeneTree" id="ENSGT00530000065159"/>
<dbReference type="PANTHER" id="PTHR41404:SF1">
    <property type="entry name" value="SHIELDIN COMPLEX SUBUNIT 3"/>
    <property type="match status" value="1"/>
</dbReference>
<reference evidence="1" key="1">
    <citation type="submission" date="2025-08" db="UniProtKB">
        <authorList>
            <consortium name="Ensembl"/>
        </authorList>
    </citation>
    <scope>IDENTIFICATION</scope>
</reference>
<dbReference type="GO" id="GO:2001034">
    <property type="term" value="P:positive regulation of double-strand break repair via nonhomologous end joining"/>
    <property type="evidence" value="ECO:0007669"/>
    <property type="project" value="TreeGrafter"/>
</dbReference>
<dbReference type="GeneID" id="107097796"/>
<evidence type="ECO:0000313" key="2">
    <source>
        <dbReference type="Proteomes" id="UP000265020"/>
    </source>
</evidence>
<dbReference type="CDD" id="cd22293">
    <property type="entry name" value="RBD_SHLD3_N"/>
    <property type="match status" value="1"/>
</dbReference>
<dbReference type="InterPro" id="IPR039996">
    <property type="entry name" value="Shieldin_RINN1"/>
</dbReference>
<dbReference type="OrthoDB" id="5963356at2759"/>
<dbReference type="Proteomes" id="UP000265020">
    <property type="component" value="Unassembled WGS sequence"/>
</dbReference>
<dbReference type="Ensembl" id="ENSCVAT00000003215.1">
    <property type="protein sequence ID" value="ENSCVAP00000007486.1"/>
    <property type="gene ID" value="ENSCVAG00000009156.1"/>
</dbReference>
<protein>
    <submittedName>
        <fullName evidence="1">Uncharacterized LOC107097796</fullName>
    </submittedName>
</protein>
<proteinExistence type="predicted"/>
<dbReference type="AlphaFoldDB" id="A0A3Q2CPL7"/>
<keyword evidence="2" id="KW-1185">Reference proteome</keyword>